<name>A0A0L0WD50_GOTPU</name>
<dbReference type="NCBIfam" id="TIGR02867">
    <property type="entry name" value="spore_II_P"/>
    <property type="match status" value="1"/>
</dbReference>
<dbReference type="Pfam" id="PF07454">
    <property type="entry name" value="SpoIIP"/>
    <property type="match status" value="1"/>
</dbReference>
<comment type="caution">
    <text evidence="1">The sequence shown here is derived from an EMBL/GenBank/DDBJ whole genome shotgun (WGS) entry which is preliminary data.</text>
</comment>
<dbReference type="STRING" id="1503.CLPU_3c01440"/>
<dbReference type="PATRIC" id="fig|1503.3.peg.2009"/>
<evidence type="ECO:0000313" key="1">
    <source>
        <dbReference type="EMBL" id="KNF09366.1"/>
    </source>
</evidence>
<proteinExistence type="predicted"/>
<dbReference type="RefSeq" id="WP_050354357.1">
    <property type="nucleotide sequence ID" value="NZ_LGSS01000003.1"/>
</dbReference>
<dbReference type="OrthoDB" id="1633470at2"/>
<dbReference type="InterPro" id="IPR010897">
    <property type="entry name" value="Spore_II_P"/>
</dbReference>
<evidence type="ECO:0000313" key="2">
    <source>
        <dbReference type="Proteomes" id="UP000037267"/>
    </source>
</evidence>
<dbReference type="Proteomes" id="UP000037267">
    <property type="component" value="Unassembled WGS sequence"/>
</dbReference>
<sequence length="422" mass="48083">MIRKIRNTKGLIPIIICVLCIANLALGFELIKKITKTERLGINREVNVGQEETVSTFSNSKNNADNKSIENKNLKKETKQETKLNSNKKSNDKLSNILMRLLIDSNAYMNVAFEENYKKDRKIETISTTDYVISKVSRFFEPKKYLKSQLPAILNLVDDERKIQTVDKNIKNEKYEDIVFVEDFAESTEGVEITSTEDNNSGQKPNSIKINDADPYILIYHTHGTESFLPATEGNFHSTRREYNILTIGEIVGTVLKEKGHKLKHIDMYHDTPSFNKSYVRSLETVKDELNKNKNLKVLLDIHRDGVDEKNVQYAAKIKERSKIKVNGKDVATFSLVVGPQNPNKDKLLEFARYIKEVANQMYPGICRGVTVKSYGKFNQYVSDYSALIEVGSNLNTIEEAKESGKLLGEILNKVITDIKQE</sequence>
<dbReference type="AlphaFoldDB" id="A0A0L0WD50"/>
<gene>
    <name evidence="1" type="primary">spoIIP</name>
    <name evidence="1" type="ORF">CLPU_3c01440</name>
</gene>
<reference evidence="2" key="1">
    <citation type="submission" date="2015-07" db="EMBL/GenBank/DDBJ databases">
        <title>Draft genome sequence of the purine-degrading Gottschalkia purinilyticum DSM 1384 (formerly Clostridium purinilyticum).</title>
        <authorList>
            <person name="Poehlein A."/>
            <person name="Schiel-Bengelsdorf B."/>
            <person name="Bengelsdorf F.R."/>
            <person name="Daniel R."/>
            <person name="Duerre P."/>
        </authorList>
    </citation>
    <scope>NUCLEOTIDE SEQUENCE [LARGE SCALE GENOMIC DNA]</scope>
    <source>
        <strain evidence="2">DSM 1384</strain>
    </source>
</reference>
<organism evidence="1 2">
    <name type="scientific">Gottschalkia purinilytica</name>
    <name type="common">Clostridium purinilyticum</name>
    <dbReference type="NCBI Taxonomy" id="1503"/>
    <lineage>
        <taxon>Bacteria</taxon>
        <taxon>Bacillati</taxon>
        <taxon>Bacillota</taxon>
        <taxon>Tissierellia</taxon>
        <taxon>Tissierellales</taxon>
        <taxon>Gottschalkiaceae</taxon>
        <taxon>Gottschalkia</taxon>
    </lineage>
</organism>
<dbReference type="EMBL" id="LGSS01000003">
    <property type="protein sequence ID" value="KNF09366.1"/>
    <property type="molecule type" value="Genomic_DNA"/>
</dbReference>
<protein>
    <submittedName>
        <fullName evidence="1">Stage II sporulation P</fullName>
    </submittedName>
</protein>
<accession>A0A0L0WD50</accession>
<keyword evidence="2" id="KW-1185">Reference proteome</keyword>